<feature type="compositionally biased region" description="Polar residues" evidence="1">
    <location>
        <begin position="950"/>
        <end position="967"/>
    </location>
</feature>
<feature type="compositionally biased region" description="Polar residues" evidence="1">
    <location>
        <begin position="192"/>
        <end position="218"/>
    </location>
</feature>
<protein>
    <submittedName>
        <fullName evidence="2">Uncharacterized protein</fullName>
    </submittedName>
</protein>
<feature type="region of interest" description="Disordered" evidence="1">
    <location>
        <begin position="945"/>
        <end position="1054"/>
    </location>
</feature>
<feature type="compositionally biased region" description="Low complexity" evidence="1">
    <location>
        <begin position="731"/>
        <end position="744"/>
    </location>
</feature>
<feature type="compositionally biased region" description="Low complexity" evidence="1">
    <location>
        <begin position="1133"/>
        <end position="1151"/>
    </location>
</feature>
<dbReference type="EMBL" id="OU895878">
    <property type="protein sequence ID" value="CAH1719695.1"/>
    <property type="molecule type" value="Genomic_DNA"/>
</dbReference>
<feature type="compositionally biased region" description="Basic and acidic residues" evidence="1">
    <location>
        <begin position="1725"/>
        <end position="1741"/>
    </location>
</feature>
<feature type="compositionally biased region" description="Low complexity" evidence="1">
    <location>
        <begin position="561"/>
        <end position="585"/>
    </location>
</feature>
<keyword evidence="3" id="KW-1185">Reference proteome</keyword>
<feature type="region of interest" description="Disordered" evidence="1">
    <location>
        <begin position="1393"/>
        <end position="1438"/>
    </location>
</feature>
<name>A0A9P0IWD7_9DIPT</name>
<reference evidence="2" key="1">
    <citation type="submission" date="2022-01" db="EMBL/GenBank/DDBJ databases">
        <authorList>
            <person name="King R."/>
        </authorList>
    </citation>
    <scope>NUCLEOTIDE SEQUENCE</scope>
</reference>
<feature type="compositionally biased region" description="Polar residues" evidence="1">
    <location>
        <begin position="1504"/>
        <end position="1513"/>
    </location>
</feature>
<feature type="region of interest" description="Disordered" evidence="1">
    <location>
        <begin position="1470"/>
        <end position="1513"/>
    </location>
</feature>
<feature type="compositionally biased region" description="Polar residues" evidence="1">
    <location>
        <begin position="1077"/>
        <end position="1089"/>
    </location>
</feature>
<feature type="compositionally biased region" description="Low complexity" evidence="1">
    <location>
        <begin position="1040"/>
        <end position="1054"/>
    </location>
</feature>
<feature type="compositionally biased region" description="Polar residues" evidence="1">
    <location>
        <begin position="586"/>
        <end position="606"/>
    </location>
</feature>
<feature type="compositionally biased region" description="Polar residues" evidence="1">
    <location>
        <begin position="153"/>
        <end position="174"/>
    </location>
</feature>
<dbReference type="PANTHER" id="PTHR40240:SF1">
    <property type="entry name" value="PLEXUS, ISOFORM A"/>
    <property type="match status" value="1"/>
</dbReference>
<sequence length="1757" mass="196147">MKLQSSPKNRLYIEMEKAKAYIKKELQTSNTKTNVKGGNIDEKCFVCGSNGASDSYQLRTKPNCEKPSEPYFQFLDTHEPPNGVKALQPNQISVKSCVLCYKNLNLQWDSFEREGKPHLQRIYWMKRSDGKPFTGADMSSQGEYAAQMLGLSTDQQPQPIQPSSARPQSSNDFISNYSNLESSSKKNESNNGLAKNSDTSTSKFSRNDANSGTLSRPNSRNEKRPQSRDSQPPLSITTIKANDNFSSAGIKQPSSFAQHKFKLGNFSNSYSSPSPSLTTSATQLCSNVTPSAAANYGNQSRFSMIDDDCSALDLRNSSIGSNSVNLSSIQGIGSNSNSSTGSGGCGSIGGGTDILDLSMPDKNSVTEVCYVCGDEQRRGSLMELSTCVPKDTKDLEKPFFPIFDESHARPARSRPKDPKGNVQACKSCYNHLMTQWQNFNARGTPDIERRYSLRKRQITQDRTTFVCYVCAADCPSSQLRLVYCCPNAEREPYYPFIKTIQAPPNASPISPQGMVQICVSCYQKNMNLAEGGPIPTEERSSQLTNSSSMSIPIHQEQVPVMQSSKMSNTSMSLSHLQQHSLQSSLNPNENLSSKSMIHDQSASSMNVRFKPYDSSNASKEQFTAQQQQQSMKGSLQRRDPSSSPHSVTENGHGFPCYICKQIFSSHHLQWLSTSAEHMNSHAMHFPCLKTSENGPSRVLACTRCYHSLASQWESMDAERIPLEHRRYNIPSPMSNSISPSPRSMQMGISTPPATPSTQSIYCLVCGLHSDLTLARLLYANKEGSRPYFPFLLKHKPHPNAEQLRTDGSALVCTFCYHSLLSQWRKYEAQSSISPSEREYNWHDYCCHLCGIKTYRKRVRALPIREFPFVANRKSDGLLLENGDYAVVCLDCYEYLKQQASQYDRLGVPLEKREYNWVPQPPPPEDGPDVSVARLPSGQKCIDKLRDPSIINRSLQNKKSSNNSPKQMQSDKRGIGQTSTHPNEMIQKNYAQKRPENSSLPQTSHHHSQSPVLGSQSQQTTVMPAHMNSQSLIQQAQPKHSNLPSNSSNRNNSEPSFSAVLRNLAKQQIDIKDDDMGQPQSSSENKSNNTRIHEKEIDLSRQVNSSRSLPYDGRSHTTIRHPSPEPPEKKIPRLSSNTPNPPQSQSSLQSELLTRSGFQPYRPDDRHLHPAAGQFQMESFSPFGQIPGLPPSGLFNPAALSYHDLYSLDPRVQTMLRSSQHAALYSQLSPYAAPHLYGLMPGASNLPAIHERMKLEEEHRARIIREEEKAREREREEKEREMREREQREKEIRERQQREKEQREREKHEKEMRERELREKEMREKELRDREMREKEMREREKERAILQQHHFMQSQRNPYNLLGLFPQMVGLRPPSSMHPGYGSMHPSLLGLPMPSQIPTTMSSSLSLPPHHSPSPQNVPSSVSQITSSSNLSSVSSSLMPPLGLNPSSLPPGLSLFPGNLPPPAHLYSSLVPPSASPSSSLGNNSSFPHPLLPPVTSPQPIARSPSNPSSSAHQIQTLNLTKNPISMARTSSPSHYNSNNLINSSNSTRRNENSSIENKNSPINNNNNNSSSNISVASANDIIAKKSESSNISNGNNVNTLINLNSNNNSGNLMNNNSGMIKNEQQIDVAPIKAEKLIKDEKGEGFKPIVSEKPIIDPTKTNTATNIPKLESDIIMKDEGLTIENTSPNNTLDNPDIKKENDDCKNMIDMDSNIIDVKNNDEKMIVDDKSNDDATVDKNIEHGANNNENNKTSIKKS</sequence>
<gene>
    <name evidence="2" type="ORF">CHIRRI_LOCUS6972</name>
</gene>
<feature type="region of interest" description="Disordered" evidence="1">
    <location>
        <begin position="560"/>
        <end position="649"/>
    </location>
</feature>
<feature type="compositionally biased region" description="Basic and acidic residues" evidence="1">
    <location>
        <begin position="1121"/>
        <end position="1130"/>
    </location>
</feature>
<feature type="compositionally biased region" description="Low complexity" evidence="1">
    <location>
        <begin position="1402"/>
        <end position="1438"/>
    </location>
</feature>
<dbReference type="OrthoDB" id="8959630at2759"/>
<accession>A0A9P0IWD7</accession>
<feature type="region of interest" description="Disordered" evidence="1">
    <location>
        <begin position="1725"/>
        <end position="1757"/>
    </location>
</feature>
<feature type="compositionally biased region" description="Low complexity" evidence="1">
    <location>
        <begin position="1470"/>
        <end position="1488"/>
    </location>
</feature>
<feature type="region of interest" description="Disordered" evidence="1">
    <location>
        <begin position="1070"/>
        <end position="1151"/>
    </location>
</feature>
<feature type="compositionally biased region" description="Polar residues" evidence="1">
    <location>
        <begin position="996"/>
        <end position="1039"/>
    </location>
</feature>
<reference evidence="2" key="2">
    <citation type="submission" date="2022-10" db="EMBL/GenBank/DDBJ databases">
        <authorList>
            <consortium name="ENA_rothamsted_submissions"/>
            <consortium name="culmorum"/>
            <person name="King R."/>
        </authorList>
    </citation>
    <scope>NUCLEOTIDE SEQUENCE</scope>
</reference>
<dbReference type="Proteomes" id="UP001153620">
    <property type="component" value="Chromosome 2"/>
</dbReference>
<feature type="region of interest" description="Disordered" evidence="1">
    <location>
        <begin position="1526"/>
        <end position="1572"/>
    </location>
</feature>
<feature type="compositionally biased region" description="Low complexity" evidence="1">
    <location>
        <begin position="1534"/>
        <end position="1572"/>
    </location>
</feature>
<feature type="region of interest" description="Disordered" evidence="1">
    <location>
        <begin position="1268"/>
        <end position="1334"/>
    </location>
</feature>
<organism evidence="2 3">
    <name type="scientific">Chironomus riparius</name>
    <dbReference type="NCBI Taxonomy" id="315576"/>
    <lineage>
        <taxon>Eukaryota</taxon>
        <taxon>Metazoa</taxon>
        <taxon>Ecdysozoa</taxon>
        <taxon>Arthropoda</taxon>
        <taxon>Hexapoda</taxon>
        <taxon>Insecta</taxon>
        <taxon>Pterygota</taxon>
        <taxon>Neoptera</taxon>
        <taxon>Endopterygota</taxon>
        <taxon>Diptera</taxon>
        <taxon>Nematocera</taxon>
        <taxon>Chironomoidea</taxon>
        <taxon>Chironomidae</taxon>
        <taxon>Chironominae</taxon>
        <taxon>Chironomus</taxon>
    </lineage>
</organism>
<evidence type="ECO:0000313" key="3">
    <source>
        <dbReference type="Proteomes" id="UP001153620"/>
    </source>
</evidence>
<feature type="region of interest" description="Disordered" evidence="1">
    <location>
        <begin position="731"/>
        <end position="750"/>
    </location>
</feature>
<feature type="compositionally biased region" description="Polar residues" evidence="1">
    <location>
        <begin position="613"/>
        <end position="624"/>
    </location>
</feature>
<evidence type="ECO:0000256" key="1">
    <source>
        <dbReference type="SAM" id="MobiDB-lite"/>
    </source>
</evidence>
<feature type="region of interest" description="Disordered" evidence="1">
    <location>
        <begin position="153"/>
        <end position="235"/>
    </location>
</feature>
<evidence type="ECO:0000313" key="2">
    <source>
        <dbReference type="EMBL" id="CAH1719695.1"/>
    </source>
</evidence>
<proteinExistence type="predicted"/>
<dbReference type="PANTHER" id="PTHR40240">
    <property type="entry name" value="PLEXUS, ISOFORM A"/>
    <property type="match status" value="1"/>
</dbReference>